<sequence>MKGGSKCGPSQHRISTSIEVLSEEPLRSRLRSKPPVAMATLRATSGKISCGRRQVCVRLATPLPAGALFFPPLVSTAKTPNSDSGVLEQRLASRSVASDWTHPFCVLPFMLARRGNATLPASYRPMSARCLDISMHVPDCLPVEGNYCCCPFRNNFLQFLAGVLKLRLAHAIITACRGKENTRPVPESCATNQRTDSPRSKEPSRRFASGGRGGVVVRPFTSNLCEQGPIPGVVAPKFSHPDDTASPYSPYITLIGSQELGIMSRPNFSTPAFPQQLNTKSATNISGVAPGFSHLRIVPDDTAGRRFFSGISHFLHPFIPALLHTHLTSPSSALKTSILFAAVSVEGKRAMLWTGDTLSSVANHAFLWKRVIDIPEFGAFKIFERLVAARSWGPMKVIEVSMERRRNEGEGGNGRCPKWEQCRYSRAGETGNPREKPADQSASSGTIPTCENPE</sequence>
<feature type="compositionally biased region" description="Polar residues" evidence="1">
    <location>
        <begin position="440"/>
        <end position="454"/>
    </location>
</feature>
<name>A0ABQ9GI77_9NEOP</name>
<evidence type="ECO:0000256" key="1">
    <source>
        <dbReference type="SAM" id="MobiDB-lite"/>
    </source>
</evidence>
<keyword evidence="3" id="KW-1185">Reference proteome</keyword>
<comment type="caution">
    <text evidence="2">The sequence shown here is derived from an EMBL/GenBank/DDBJ whole genome shotgun (WGS) entry which is preliminary data.</text>
</comment>
<feature type="region of interest" description="Disordered" evidence="1">
    <location>
        <begin position="181"/>
        <end position="211"/>
    </location>
</feature>
<organism evidence="2 3">
    <name type="scientific">Dryococelus australis</name>
    <dbReference type="NCBI Taxonomy" id="614101"/>
    <lineage>
        <taxon>Eukaryota</taxon>
        <taxon>Metazoa</taxon>
        <taxon>Ecdysozoa</taxon>
        <taxon>Arthropoda</taxon>
        <taxon>Hexapoda</taxon>
        <taxon>Insecta</taxon>
        <taxon>Pterygota</taxon>
        <taxon>Neoptera</taxon>
        <taxon>Polyneoptera</taxon>
        <taxon>Phasmatodea</taxon>
        <taxon>Verophasmatodea</taxon>
        <taxon>Anareolatae</taxon>
        <taxon>Phasmatidae</taxon>
        <taxon>Eurycanthinae</taxon>
        <taxon>Dryococelus</taxon>
    </lineage>
</organism>
<gene>
    <name evidence="2" type="ORF">PR048_028066</name>
</gene>
<reference evidence="2 3" key="1">
    <citation type="submission" date="2023-02" db="EMBL/GenBank/DDBJ databases">
        <title>LHISI_Scaffold_Assembly.</title>
        <authorList>
            <person name="Stuart O.P."/>
            <person name="Cleave R."/>
            <person name="Magrath M.J.L."/>
            <person name="Mikheyev A.S."/>
        </authorList>
    </citation>
    <scope>NUCLEOTIDE SEQUENCE [LARGE SCALE GENOMIC DNA]</scope>
    <source>
        <strain evidence="2">Daus_M_001</strain>
        <tissue evidence="2">Leg muscle</tissue>
    </source>
</reference>
<dbReference type="Proteomes" id="UP001159363">
    <property type="component" value="Chromosome 11"/>
</dbReference>
<evidence type="ECO:0000313" key="2">
    <source>
        <dbReference type="EMBL" id="KAJ8871730.1"/>
    </source>
</evidence>
<feature type="compositionally biased region" description="Basic and acidic residues" evidence="1">
    <location>
        <begin position="196"/>
        <end position="205"/>
    </location>
</feature>
<protein>
    <submittedName>
        <fullName evidence="2">Uncharacterized protein</fullName>
    </submittedName>
</protein>
<feature type="region of interest" description="Disordered" evidence="1">
    <location>
        <begin position="426"/>
        <end position="454"/>
    </location>
</feature>
<dbReference type="EMBL" id="JARBHB010000012">
    <property type="protein sequence ID" value="KAJ8871730.1"/>
    <property type="molecule type" value="Genomic_DNA"/>
</dbReference>
<accession>A0ABQ9GI77</accession>
<proteinExistence type="predicted"/>
<evidence type="ECO:0000313" key="3">
    <source>
        <dbReference type="Proteomes" id="UP001159363"/>
    </source>
</evidence>